<reference evidence="7" key="1">
    <citation type="journal article" date="2021" name="PeerJ">
        <title>Extensive microbial diversity within the chicken gut microbiome revealed by metagenomics and culture.</title>
        <authorList>
            <person name="Gilroy R."/>
            <person name="Ravi A."/>
            <person name="Getino M."/>
            <person name="Pursley I."/>
            <person name="Horton D.L."/>
            <person name="Alikhan N.F."/>
            <person name="Baker D."/>
            <person name="Gharbi K."/>
            <person name="Hall N."/>
            <person name="Watson M."/>
            <person name="Adriaenssens E.M."/>
            <person name="Foster-Nyarko E."/>
            <person name="Jarju S."/>
            <person name="Secka A."/>
            <person name="Antonio M."/>
            <person name="Oren A."/>
            <person name="Chaudhuri R.R."/>
            <person name="La Ragione R."/>
            <person name="Hildebrand F."/>
            <person name="Pallen M.J."/>
        </authorList>
    </citation>
    <scope>NUCLEOTIDE SEQUENCE</scope>
    <source>
        <strain evidence="7">ChiSjej5B23-15282</strain>
    </source>
</reference>
<dbReference type="NCBIfam" id="TIGR02937">
    <property type="entry name" value="sigma70-ECF"/>
    <property type="match status" value="1"/>
</dbReference>
<feature type="domain" description="RNA polymerase sigma factor 70 region 4 type 2" evidence="6">
    <location>
        <begin position="112"/>
        <end position="161"/>
    </location>
</feature>
<dbReference type="PANTHER" id="PTHR43133:SF60">
    <property type="entry name" value="RNA POLYMERASE SIGMA FACTOR SIGV"/>
    <property type="match status" value="1"/>
</dbReference>
<sequence length="177" mass="20926">MEAREIERCIDEFGADVYRFCLKLCMNREDAEDLYQQTFLQALEREAALEWERNPRAFFFAMAHSQWKSSRRKAARRSGIAQCTNMEEGQEHTVCSGEDIEADYFRREMISEISRIIQDLPDKFRVPLILFYLFEFKVEQIAEMTGKPPGTVKSRLFKGRKIVKKRLEEAGYGEERF</sequence>
<dbReference type="Gene3D" id="1.10.10.10">
    <property type="entry name" value="Winged helix-like DNA-binding domain superfamily/Winged helix DNA-binding domain"/>
    <property type="match status" value="1"/>
</dbReference>
<dbReference type="InterPro" id="IPR007627">
    <property type="entry name" value="RNA_pol_sigma70_r2"/>
</dbReference>
<dbReference type="InterPro" id="IPR013249">
    <property type="entry name" value="RNA_pol_sigma70_r4_t2"/>
</dbReference>
<evidence type="ECO:0000313" key="7">
    <source>
        <dbReference type="EMBL" id="HIX49060.1"/>
    </source>
</evidence>
<feature type="domain" description="RNA polymerase sigma-70 region 2" evidence="5">
    <location>
        <begin position="10"/>
        <end position="77"/>
    </location>
</feature>
<evidence type="ECO:0000256" key="1">
    <source>
        <dbReference type="ARBA" id="ARBA00010641"/>
    </source>
</evidence>
<reference evidence="7" key="2">
    <citation type="submission" date="2021-04" db="EMBL/GenBank/DDBJ databases">
        <authorList>
            <person name="Gilroy R."/>
        </authorList>
    </citation>
    <scope>NUCLEOTIDE SEQUENCE</scope>
    <source>
        <strain evidence="7">ChiSjej5B23-15282</strain>
    </source>
</reference>
<proteinExistence type="inferred from homology"/>
<dbReference type="InterPro" id="IPR013324">
    <property type="entry name" value="RNA_pol_sigma_r3/r4-like"/>
</dbReference>
<dbReference type="GO" id="GO:0016987">
    <property type="term" value="F:sigma factor activity"/>
    <property type="evidence" value="ECO:0007669"/>
    <property type="project" value="UniProtKB-KW"/>
</dbReference>
<gene>
    <name evidence="7" type="ORF">H9981_08660</name>
</gene>
<dbReference type="GO" id="GO:0003677">
    <property type="term" value="F:DNA binding"/>
    <property type="evidence" value="ECO:0007669"/>
    <property type="project" value="InterPro"/>
</dbReference>
<evidence type="ECO:0000259" key="6">
    <source>
        <dbReference type="Pfam" id="PF08281"/>
    </source>
</evidence>
<evidence type="ECO:0000256" key="3">
    <source>
        <dbReference type="ARBA" id="ARBA00023082"/>
    </source>
</evidence>
<dbReference type="InterPro" id="IPR013325">
    <property type="entry name" value="RNA_pol_sigma_r2"/>
</dbReference>
<dbReference type="SUPFAM" id="SSF88946">
    <property type="entry name" value="Sigma2 domain of RNA polymerase sigma factors"/>
    <property type="match status" value="1"/>
</dbReference>
<evidence type="ECO:0000259" key="5">
    <source>
        <dbReference type="Pfam" id="PF04542"/>
    </source>
</evidence>
<evidence type="ECO:0000256" key="2">
    <source>
        <dbReference type="ARBA" id="ARBA00023015"/>
    </source>
</evidence>
<organism evidence="7 8">
    <name type="scientific">Candidatus Mediterraneibacter caccavium</name>
    <dbReference type="NCBI Taxonomy" id="2838661"/>
    <lineage>
        <taxon>Bacteria</taxon>
        <taxon>Bacillati</taxon>
        <taxon>Bacillota</taxon>
        <taxon>Clostridia</taxon>
        <taxon>Lachnospirales</taxon>
        <taxon>Lachnospiraceae</taxon>
        <taxon>Mediterraneibacter</taxon>
    </lineage>
</organism>
<dbReference type="InterPro" id="IPR039425">
    <property type="entry name" value="RNA_pol_sigma-70-like"/>
</dbReference>
<keyword evidence="2" id="KW-0805">Transcription regulation</keyword>
<evidence type="ECO:0000313" key="8">
    <source>
        <dbReference type="Proteomes" id="UP000824243"/>
    </source>
</evidence>
<keyword evidence="3" id="KW-0731">Sigma factor</keyword>
<dbReference type="Pfam" id="PF04542">
    <property type="entry name" value="Sigma70_r2"/>
    <property type="match status" value="1"/>
</dbReference>
<dbReference type="EMBL" id="DXFA01000147">
    <property type="protein sequence ID" value="HIX49060.1"/>
    <property type="molecule type" value="Genomic_DNA"/>
</dbReference>
<name>A0A9D2AT93_9FIRM</name>
<dbReference type="Gene3D" id="1.10.1740.10">
    <property type="match status" value="1"/>
</dbReference>
<evidence type="ECO:0000256" key="4">
    <source>
        <dbReference type="ARBA" id="ARBA00023163"/>
    </source>
</evidence>
<dbReference type="GO" id="GO:0006352">
    <property type="term" value="P:DNA-templated transcription initiation"/>
    <property type="evidence" value="ECO:0007669"/>
    <property type="project" value="InterPro"/>
</dbReference>
<dbReference type="InterPro" id="IPR036388">
    <property type="entry name" value="WH-like_DNA-bd_sf"/>
</dbReference>
<dbReference type="InterPro" id="IPR014284">
    <property type="entry name" value="RNA_pol_sigma-70_dom"/>
</dbReference>
<comment type="similarity">
    <text evidence="1">Belongs to the sigma-70 factor family. ECF subfamily.</text>
</comment>
<comment type="caution">
    <text evidence="7">The sequence shown here is derived from an EMBL/GenBank/DDBJ whole genome shotgun (WGS) entry which is preliminary data.</text>
</comment>
<dbReference type="Proteomes" id="UP000824243">
    <property type="component" value="Unassembled WGS sequence"/>
</dbReference>
<keyword evidence="4" id="KW-0804">Transcription</keyword>
<dbReference type="PANTHER" id="PTHR43133">
    <property type="entry name" value="RNA POLYMERASE ECF-TYPE SIGMA FACTO"/>
    <property type="match status" value="1"/>
</dbReference>
<dbReference type="AlphaFoldDB" id="A0A9D2AT93"/>
<dbReference type="SUPFAM" id="SSF88659">
    <property type="entry name" value="Sigma3 and sigma4 domains of RNA polymerase sigma factors"/>
    <property type="match status" value="1"/>
</dbReference>
<dbReference type="Pfam" id="PF08281">
    <property type="entry name" value="Sigma70_r4_2"/>
    <property type="match status" value="1"/>
</dbReference>
<protein>
    <submittedName>
        <fullName evidence="7">RNA polymerase sigma factor</fullName>
    </submittedName>
</protein>
<accession>A0A9D2AT93</accession>